<proteinExistence type="predicted"/>
<feature type="domain" description="T6SS immunity protein Tdi1 C-terminal" evidence="1">
    <location>
        <begin position="149"/>
        <end position="188"/>
    </location>
</feature>
<dbReference type="OrthoDB" id="2988179at2"/>
<dbReference type="Pfam" id="PF08906">
    <property type="entry name" value="T6SS_Tdi1_C"/>
    <property type="match status" value="1"/>
</dbReference>
<dbReference type="RefSeq" id="WP_067278494.1">
    <property type="nucleotide sequence ID" value="NZ_LOHS01000081.1"/>
</dbReference>
<organism evidence="2 3">
    <name type="scientific">Streptomyces jeddahensis</name>
    <dbReference type="NCBI Taxonomy" id="1716141"/>
    <lineage>
        <taxon>Bacteria</taxon>
        <taxon>Bacillati</taxon>
        <taxon>Actinomycetota</taxon>
        <taxon>Actinomycetes</taxon>
        <taxon>Kitasatosporales</taxon>
        <taxon>Streptomycetaceae</taxon>
        <taxon>Streptomyces</taxon>
    </lineage>
</organism>
<accession>A0A177HQD3</accession>
<sequence>MLEKFLTRYRVTDRLPAEPADAAAGPVPEAVGELFAALSGASVEHGLYRVHTPRTAAAANAVCGRLLRGFEQRMYCFGFDWLGRNLAVDLATGEPADPHVVLVEPGAGELMESGIGLHPFHDEVLVTDTSPLAADFFDQWRATQPGFERLAFDECVGYKVPLFLGGEDEVHNLERVPYDVYWDLCVQLRTGTRRMTPGTTIGRIVVDEEG</sequence>
<dbReference type="PATRIC" id="fig|1716141.3.peg.3701"/>
<evidence type="ECO:0000313" key="3">
    <source>
        <dbReference type="Proteomes" id="UP000077381"/>
    </source>
</evidence>
<reference evidence="2 3" key="1">
    <citation type="submission" date="2015-12" db="EMBL/GenBank/DDBJ databases">
        <title>Genome sequence of Streptomyces sp. G25.</title>
        <authorList>
            <person name="Poehlein A."/>
            <person name="Roettig A."/>
            <person name="Hiessl S."/>
            <person name="Hauschild P."/>
            <person name="Schauer J."/>
            <person name="Madkour M.H."/>
            <person name="Al-Ansari A.M."/>
            <person name="Almakishah N.H."/>
            <person name="Steinbuechel A."/>
            <person name="Daniel R."/>
        </authorList>
    </citation>
    <scope>NUCLEOTIDE SEQUENCE [LARGE SCALE GENOMIC DNA]</scope>
    <source>
        <strain evidence="3">G25(2015)</strain>
    </source>
</reference>
<evidence type="ECO:0000313" key="2">
    <source>
        <dbReference type="EMBL" id="OAH13201.1"/>
    </source>
</evidence>
<dbReference type="InterPro" id="IPR015002">
    <property type="entry name" value="T6SS_Tdi1_C"/>
</dbReference>
<name>A0A177HQD3_9ACTN</name>
<dbReference type="Proteomes" id="UP000077381">
    <property type="component" value="Unassembled WGS sequence"/>
</dbReference>
<gene>
    <name evidence="2" type="ORF">STSP_35260</name>
</gene>
<evidence type="ECO:0000259" key="1">
    <source>
        <dbReference type="Pfam" id="PF08906"/>
    </source>
</evidence>
<protein>
    <recommendedName>
        <fullName evidence="1">T6SS immunity protein Tdi1 C-terminal domain-containing protein</fullName>
    </recommendedName>
</protein>
<keyword evidence="3" id="KW-1185">Reference proteome</keyword>
<dbReference type="EMBL" id="LOHS01000081">
    <property type="protein sequence ID" value="OAH13201.1"/>
    <property type="molecule type" value="Genomic_DNA"/>
</dbReference>
<comment type="caution">
    <text evidence="2">The sequence shown here is derived from an EMBL/GenBank/DDBJ whole genome shotgun (WGS) entry which is preliminary data.</text>
</comment>
<dbReference type="AlphaFoldDB" id="A0A177HQD3"/>